<accession>A0A9J6DUI1</accession>
<organism evidence="2 3">
    <name type="scientific">Rhipicephalus microplus</name>
    <name type="common">Cattle tick</name>
    <name type="synonym">Boophilus microplus</name>
    <dbReference type="NCBI Taxonomy" id="6941"/>
    <lineage>
        <taxon>Eukaryota</taxon>
        <taxon>Metazoa</taxon>
        <taxon>Ecdysozoa</taxon>
        <taxon>Arthropoda</taxon>
        <taxon>Chelicerata</taxon>
        <taxon>Arachnida</taxon>
        <taxon>Acari</taxon>
        <taxon>Parasitiformes</taxon>
        <taxon>Ixodida</taxon>
        <taxon>Ixodoidea</taxon>
        <taxon>Ixodidae</taxon>
        <taxon>Rhipicephalinae</taxon>
        <taxon>Rhipicephalus</taxon>
        <taxon>Boophilus</taxon>
    </lineage>
</organism>
<dbReference type="Proteomes" id="UP000821866">
    <property type="component" value="Unassembled WGS sequence"/>
</dbReference>
<reference evidence="2" key="2">
    <citation type="submission" date="2021-09" db="EMBL/GenBank/DDBJ databases">
        <authorList>
            <person name="Jia N."/>
            <person name="Wang J."/>
            <person name="Shi W."/>
            <person name="Du L."/>
            <person name="Sun Y."/>
            <person name="Zhan W."/>
            <person name="Jiang J."/>
            <person name="Wang Q."/>
            <person name="Zhang B."/>
            <person name="Ji P."/>
            <person name="Sakyi L.B."/>
            <person name="Cui X."/>
            <person name="Yuan T."/>
            <person name="Jiang B."/>
            <person name="Yang W."/>
            <person name="Lam T.T.-Y."/>
            <person name="Chang Q."/>
            <person name="Ding S."/>
            <person name="Wang X."/>
            <person name="Zhu J."/>
            <person name="Ruan X."/>
            <person name="Zhao L."/>
            <person name="Wei J."/>
            <person name="Que T."/>
            <person name="Du C."/>
            <person name="Cheng J."/>
            <person name="Dai P."/>
            <person name="Han X."/>
            <person name="Huang E."/>
            <person name="Gao Y."/>
            <person name="Liu J."/>
            <person name="Shao H."/>
            <person name="Ye R."/>
            <person name="Li L."/>
            <person name="Wei W."/>
            <person name="Wang X."/>
            <person name="Wang C."/>
            <person name="Huo Q."/>
            <person name="Li W."/>
            <person name="Guo W."/>
            <person name="Chen H."/>
            <person name="Chen S."/>
            <person name="Zhou L."/>
            <person name="Zhou L."/>
            <person name="Ni X."/>
            <person name="Tian J."/>
            <person name="Zhou Y."/>
            <person name="Sheng Y."/>
            <person name="Liu T."/>
            <person name="Pan Y."/>
            <person name="Xia L."/>
            <person name="Li J."/>
            <person name="Zhao F."/>
            <person name="Cao W."/>
        </authorList>
    </citation>
    <scope>NUCLEOTIDE SEQUENCE</scope>
    <source>
        <strain evidence="2">Rmic-2018</strain>
        <tissue evidence="2">Larvae</tissue>
    </source>
</reference>
<feature type="region of interest" description="Disordered" evidence="1">
    <location>
        <begin position="1"/>
        <end position="20"/>
    </location>
</feature>
<proteinExistence type="predicted"/>
<evidence type="ECO:0000313" key="3">
    <source>
        <dbReference type="Proteomes" id="UP000821866"/>
    </source>
</evidence>
<dbReference type="EMBL" id="JABSTU010000007">
    <property type="protein sequence ID" value="KAH8025700.1"/>
    <property type="molecule type" value="Genomic_DNA"/>
</dbReference>
<keyword evidence="3" id="KW-1185">Reference proteome</keyword>
<evidence type="ECO:0000256" key="1">
    <source>
        <dbReference type="SAM" id="MobiDB-lite"/>
    </source>
</evidence>
<sequence length="182" mass="20254">MMRERDRLASPPFSISAGSQGGGCEGLAYVSVGAWKASIEWDVREEQVHRKGCIGCAAHTFWRSARVYYLRNAESLCLERPMAPVAFLAASSSATRSRRSREEPTCEKRWNFLLPIVLPLVDVRATVGLAVWAGNTTTALFWRTDRGAFIAIPVPHSLREDVEDSRRGWGCDCFAGLMCLDE</sequence>
<name>A0A9J6DUI1_RHIMP</name>
<dbReference type="AlphaFoldDB" id="A0A9J6DUI1"/>
<comment type="caution">
    <text evidence="2">The sequence shown here is derived from an EMBL/GenBank/DDBJ whole genome shotgun (WGS) entry which is preliminary data.</text>
</comment>
<evidence type="ECO:0000313" key="2">
    <source>
        <dbReference type="EMBL" id="KAH8025700.1"/>
    </source>
</evidence>
<protein>
    <submittedName>
        <fullName evidence="2">Uncharacterized protein</fullName>
    </submittedName>
</protein>
<reference evidence="2" key="1">
    <citation type="journal article" date="2020" name="Cell">
        <title>Large-Scale Comparative Analyses of Tick Genomes Elucidate Their Genetic Diversity and Vector Capacities.</title>
        <authorList>
            <consortium name="Tick Genome and Microbiome Consortium (TIGMIC)"/>
            <person name="Jia N."/>
            <person name="Wang J."/>
            <person name="Shi W."/>
            <person name="Du L."/>
            <person name="Sun Y."/>
            <person name="Zhan W."/>
            <person name="Jiang J.F."/>
            <person name="Wang Q."/>
            <person name="Zhang B."/>
            <person name="Ji P."/>
            <person name="Bell-Sakyi L."/>
            <person name="Cui X.M."/>
            <person name="Yuan T.T."/>
            <person name="Jiang B.G."/>
            <person name="Yang W.F."/>
            <person name="Lam T.T."/>
            <person name="Chang Q.C."/>
            <person name="Ding S.J."/>
            <person name="Wang X.J."/>
            <person name="Zhu J.G."/>
            <person name="Ruan X.D."/>
            <person name="Zhao L."/>
            <person name="Wei J.T."/>
            <person name="Ye R.Z."/>
            <person name="Que T.C."/>
            <person name="Du C.H."/>
            <person name="Zhou Y.H."/>
            <person name="Cheng J.X."/>
            <person name="Dai P.F."/>
            <person name="Guo W.B."/>
            <person name="Han X.H."/>
            <person name="Huang E.J."/>
            <person name="Li L.F."/>
            <person name="Wei W."/>
            <person name="Gao Y.C."/>
            <person name="Liu J.Z."/>
            <person name="Shao H.Z."/>
            <person name="Wang X."/>
            <person name="Wang C.C."/>
            <person name="Yang T.C."/>
            <person name="Huo Q.B."/>
            <person name="Li W."/>
            <person name="Chen H.Y."/>
            <person name="Chen S.E."/>
            <person name="Zhou L.G."/>
            <person name="Ni X.B."/>
            <person name="Tian J.H."/>
            <person name="Sheng Y."/>
            <person name="Liu T."/>
            <person name="Pan Y.S."/>
            <person name="Xia L.Y."/>
            <person name="Li J."/>
            <person name="Zhao F."/>
            <person name="Cao W.C."/>
        </authorList>
    </citation>
    <scope>NUCLEOTIDE SEQUENCE</scope>
    <source>
        <strain evidence="2">Rmic-2018</strain>
    </source>
</reference>
<gene>
    <name evidence="2" type="ORF">HPB51_010784</name>
</gene>